<evidence type="ECO:0000313" key="3">
    <source>
        <dbReference type="EMBL" id="VAH53464.1"/>
    </source>
</evidence>
<keyword evidence="2" id="KW-0012">Acyltransferase</keyword>
<dbReference type="PANTHER" id="PTHR31625">
    <property type="match status" value="1"/>
</dbReference>
<dbReference type="InterPro" id="IPR051504">
    <property type="entry name" value="Plant_metabolite_acyltrans"/>
</dbReference>
<dbReference type="Gramene" id="TRITD2Bv1G243930.1">
    <property type="protein sequence ID" value="TRITD2Bv1G243930.1"/>
    <property type="gene ID" value="TRITD2Bv1G243930"/>
</dbReference>
<accession>A0A9R1RTX4</accession>
<keyword evidence="4" id="KW-1185">Reference proteome</keyword>
<protein>
    <submittedName>
        <fullName evidence="3">Uncharacterized protein</fullName>
    </submittedName>
</protein>
<gene>
    <name evidence="3" type="ORF">TRITD_2Bv1G243930</name>
</gene>
<name>A0A9R1RTX4_TRITD</name>
<dbReference type="InterPro" id="IPR023213">
    <property type="entry name" value="CAT-like_dom_sf"/>
</dbReference>
<sequence length="237" mass="25259">MSQVRIVDASYVDVPETAVRPPGPIKLTAMEALWIVIPVLQHVLLYEGDDDTPPFDAIVQSLRSSLAATLRSFAPLAGKLVHLEETGNVGISCSASDSVRFVVAECDADIGRLAGDEEHDLRVLEGLVPEVDMSLLPTPVLAVQATRFQGGVAVGVTVHHGVADGRALWTFVEAWAAACRGETPATTPCFDRSLVKLPGGEELARSVVRKVAPNLPSVRGCSLSCLIKHVFCLRSSN</sequence>
<organism evidence="3 4">
    <name type="scientific">Triticum turgidum subsp. durum</name>
    <name type="common">Durum wheat</name>
    <name type="synonym">Triticum durum</name>
    <dbReference type="NCBI Taxonomy" id="4567"/>
    <lineage>
        <taxon>Eukaryota</taxon>
        <taxon>Viridiplantae</taxon>
        <taxon>Streptophyta</taxon>
        <taxon>Embryophyta</taxon>
        <taxon>Tracheophyta</taxon>
        <taxon>Spermatophyta</taxon>
        <taxon>Magnoliopsida</taxon>
        <taxon>Liliopsida</taxon>
        <taxon>Poales</taxon>
        <taxon>Poaceae</taxon>
        <taxon>BOP clade</taxon>
        <taxon>Pooideae</taxon>
        <taxon>Triticodae</taxon>
        <taxon>Triticeae</taxon>
        <taxon>Triticinae</taxon>
        <taxon>Triticum</taxon>
    </lineage>
</organism>
<keyword evidence="1" id="KW-0808">Transferase</keyword>
<evidence type="ECO:0000256" key="1">
    <source>
        <dbReference type="ARBA" id="ARBA00022679"/>
    </source>
</evidence>
<dbReference type="Pfam" id="PF02458">
    <property type="entry name" value="Transferase"/>
    <property type="match status" value="1"/>
</dbReference>
<dbReference type="Proteomes" id="UP000324705">
    <property type="component" value="Chromosome 2B"/>
</dbReference>
<dbReference type="GO" id="GO:0016747">
    <property type="term" value="F:acyltransferase activity, transferring groups other than amino-acyl groups"/>
    <property type="evidence" value="ECO:0007669"/>
    <property type="project" value="UniProtKB-ARBA"/>
</dbReference>
<dbReference type="Gene3D" id="3.30.559.10">
    <property type="entry name" value="Chloramphenicol acetyltransferase-like domain"/>
    <property type="match status" value="1"/>
</dbReference>
<proteinExistence type="predicted"/>
<dbReference type="EMBL" id="LT934114">
    <property type="protein sequence ID" value="VAH53464.1"/>
    <property type="molecule type" value="Genomic_DNA"/>
</dbReference>
<evidence type="ECO:0000313" key="4">
    <source>
        <dbReference type="Proteomes" id="UP000324705"/>
    </source>
</evidence>
<evidence type="ECO:0000256" key="2">
    <source>
        <dbReference type="ARBA" id="ARBA00023315"/>
    </source>
</evidence>
<reference evidence="3 4" key="1">
    <citation type="submission" date="2017-09" db="EMBL/GenBank/DDBJ databases">
        <authorList>
            <consortium name="International Durum Wheat Genome Sequencing Consortium (IDWGSC)"/>
            <person name="Milanesi L."/>
        </authorList>
    </citation>
    <scope>NUCLEOTIDE SEQUENCE [LARGE SCALE GENOMIC DNA]</scope>
    <source>
        <strain evidence="4">cv. Svevo</strain>
    </source>
</reference>
<dbReference type="AlphaFoldDB" id="A0A9R1RTX4"/>